<name>A0A3S4LQN1_9STRE</name>
<evidence type="ECO:0000259" key="1">
    <source>
        <dbReference type="Pfam" id="PF13020"/>
    </source>
</evidence>
<dbReference type="EMBL" id="LR134266">
    <property type="protein sequence ID" value="VED66585.1"/>
    <property type="molecule type" value="Genomic_DNA"/>
</dbReference>
<feature type="domain" description="Protein NO VEIN C-terminal" evidence="1">
    <location>
        <begin position="12"/>
        <end position="80"/>
    </location>
</feature>
<sequence>MESAQQEGLATPVHLSIEEGDGLGYDIRYWDKDGKEIHVEVKTTTSRYVDGFEMTRNEIEASLNTNYDYQIYRVYDLQVKTKDCKIKIYKVPVDDEKFILETTKVVVFQK</sequence>
<gene>
    <name evidence="2" type="ORF">NCTC3166_00372</name>
</gene>
<dbReference type="Pfam" id="PF13020">
    <property type="entry name" value="NOV_C"/>
    <property type="match status" value="1"/>
</dbReference>
<protein>
    <recommendedName>
        <fullName evidence="1">Protein NO VEIN C-terminal domain-containing protein</fullName>
    </recommendedName>
</protein>
<dbReference type="Proteomes" id="UP000270025">
    <property type="component" value="Chromosome"/>
</dbReference>
<dbReference type="AlphaFoldDB" id="A0A3S4LQN1"/>
<accession>A0A3S4LQN1</accession>
<proteinExistence type="predicted"/>
<evidence type="ECO:0000313" key="2">
    <source>
        <dbReference type="EMBL" id="VED66585.1"/>
    </source>
</evidence>
<keyword evidence="3" id="KW-1185">Reference proteome</keyword>
<reference evidence="2 3" key="1">
    <citation type="submission" date="2018-12" db="EMBL/GenBank/DDBJ databases">
        <authorList>
            <consortium name="Pathogen Informatics"/>
        </authorList>
    </citation>
    <scope>NUCLEOTIDE SEQUENCE [LARGE SCALE GENOMIC DNA]</scope>
    <source>
        <strain evidence="2 3">NCTC3166</strain>
    </source>
</reference>
<evidence type="ECO:0000313" key="3">
    <source>
        <dbReference type="Proteomes" id="UP000270025"/>
    </source>
</evidence>
<dbReference type="KEGG" id="svf:NCTC3166_00372"/>
<organism evidence="2 3">
    <name type="scientific">Streptococcus viridans</name>
    <dbReference type="NCBI Taxonomy" id="78535"/>
    <lineage>
        <taxon>Bacteria</taxon>
        <taxon>Bacillati</taxon>
        <taxon>Bacillota</taxon>
        <taxon>Bacilli</taxon>
        <taxon>Lactobacillales</taxon>
        <taxon>Streptococcaceae</taxon>
        <taxon>Streptococcus</taxon>
    </lineage>
</organism>
<dbReference type="RefSeq" id="WP_126403768.1">
    <property type="nucleotide sequence ID" value="NZ_LR134266.1"/>
</dbReference>
<dbReference type="InterPro" id="IPR024975">
    <property type="entry name" value="NOV_C"/>
</dbReference>